<feature type="domain" description="HTH araC/xylS-type" evidence="5">
    <location>
        <begin position="162"/>
        <end position="260"/>
    </location>
</feature>
<keyword evidence="1" id="KW-0805">Transcription regulation</keyword>
<dbReference type="SUPFAM" id="SSF52172">
    <property type="entry name" value="CheY-like"/>
    <property type="match status" value="1"/>
</dbReference>
<keyword evidence="3" id="KW-0804">Transcription</keyword>
<dbReference type="Pfam" id="PF12833">
    <property type="entry name" value="HTH_18"/>
    <property type="match status" value="1"/>
</dbReference>
<dbReference type="InterPro" id="IPR020449">
    <property type="entry name" value="Tscrpt_reg_AraC-type_HTH"/>
</dbReference>
<dbReference type="PROSITE" id="PS01124">
    <property type="entry name" value="HTH_ARAC_FAMILY_2"/>
    <property type="match status" value="1"/>
</dbReference>
<dbReference type="CDD" id="cd17536">
    <property type="entry name" value="REC_YesN-like"/>
    <property type="match status" value="1"/>
</dbReference>
<dbReference type="EMBL" id="JAHQCR010000036">
    <property type="protein sequence ID" value="MBU9721526.1"/>
    <property type="molecule type" value="Genomic_DNA"/>
</dbReference>
<dbReference type="SMART" id="SM00448">
    <property type="entry name" value="REC"/>
    <property type="match status" value="1"/>
</dbReference>
<dbReference type="Gene3D" id="3.40.50.2300">
    <property type="match status" value="1"/>
</dbReference>
<reference evidence="7 8" key="1">
    <citation type="submission" date="2021-06" db="EMBL/GenBank/DDBJ databases">
        <title>Bacillus sp. RD4P76, an endophyte from a halophyte.</title>
        <authorList>
            <person name="Sun J.-Q."/>
        </authorList>
    </citation>
    <scope>NUCLEOTIDE SEQUENCE [LARGE SCALE GENOMIC DNA]</scope>
    <source>
        <strain evidence="7 8">JCM 17098</strain>
    </source>
</reference>
<evidence type="ECO:0000313" key="7">
    <source>
        <dbReference type="EMBL" id="MBU9721526.1"/>
    </source>
</evidence>
<keyword evidence="2" id="KW-0238">DNA-binding</keyword>
<accession>A0ABS6JSH5</accession>
<evidence type="ECO:0000256" key="4">
    <source>
        <dbReference type="PROSITE-ProRule" id="PRU00169"/>
    </source>
</evidence>
<proteinExistence type="predicted"/>
<evidence type="ECO:0000259" key="6">
    <source>
        <dbReference type="PROSITE" id="PS50110"/>
    </source>
</evidence>
<dbReference type="InterPro" id="IPR011006">
    <property type="entry name" value="CheY-like_superfamily"/>
</dbReference>
<dbReference type="PANTHER" id="PTHR43280">
    <property type="entry name" value="ARAC-FAMILY TRANSCRIPTIONAL REGULATOR"/>
    <property type="match status" value="1"/>
</dbReference>
<evidence type="ECO:0000256" key="3">
    <source>
        <dbReference type="ARBA" id="ARBA00023163"/>
    </source>
</evidence>
<dbReference type="PANTHER" id="PTHR43280:SF28">
    <property type="entry name" value="HTH-TYPE TRANSCRIPTIONAL ACTIVATOR RHAS"/>
    <property type="match status" value="1"/>
</dbReference>
<dbReference type="PROSITE" id="PS00041">
    <property type="entry name" value="HTH_ARAC_FAMILY_1"/>
    <property type="match status" value="1"/>
</dbReference>
<dbReference type="PROSITE" id="PS50110">
    <property type="entry name" value="RESPONSE_REGULATORY"/>
    <property type="match status" value="1"/>
</dbReference>
<feature type="modified residue" description="4-aspartylphosphate" evidence="4">
    <location>
        <position position="60"/>
    </location>
</feature>
<dbReference type="InterPro" id="IPR018060">
    <property type="entry name" value="HTH_AraC"/>
</dbReference>
<dbReference type="Proteomes" id="UP000790580">
    <property type="component" value="Unassembled WGS sequence"/>
</dbReference>
<evidence type="ECO:0000256" key="2">
    <source>
        <dbReference type="ARBA" id="ARBA00023125"/>
    </source>
</evidence>
<evidence type="ECO:0000256" key="1">
    <source>
        <dbReference type="ARBA" id="ARBA00023015"/>
    </source>
</evidence>
<keyword evidence="8" id="KW-1185">Reference proteome</keyword>
<evidence type="ECO:0000259" key="5">
    <source>
        <dbReference type="PROSITE" id="PS01124"/>
    </source>
</evidence>
<dbReference type="InterPro" id="IPR001789">
    <property type="entry name" value="Sig_transdc_resp-reg_receiver"/>
</dbReference>
<feature type="domain" description="Response regulatory" evidence="6">
    <location>
        <begin position="8"/>
        <end position="123"/>
    </location>
</feature>
<protein>
    <submittedName>
        <fullName evidence="7">Response regulator</fullName>
    </submittedName>
</protein>
<dbReference type="Gene3D" id="1.10.10.60">
    <property type="entry name" value="Homeodomain-like"/>
    <property type="match status" value="2"/>
</dbReference>
<dbReference type="PRINTS" id="PR00032">
    <property type="entry name" value="HTHARAC"/>
</dbReference>
<dbReference type="InterPro" id="IPR018062">
    <property type="entry name" value="HTH_AraC-typ_CS"/>
</dbReference>
<name>A0ABS6JSH5_9BACI</name>
<keyword evidence="4" id="KW-0597">Phosphoprotein</keyword>
<sequence>MKINQTKTVLIVDDEPRTRRGVMKVLDAWAGDKLELITASSAAEAIQVFTNKKVNLIITDIKMPEMTGLGMLDVLKKHKPVVIIMSAYSEFDYAQEAIRLGVVNYLLKPVAKDKLVDAVEKALKEDEMRERAVLMQVAFDEDLVQGKEDGDIEGMASASPIKEVMTYIDDNLDHQLSLSEVAERVHLNPSYLSALFKEKTNLNFSQYVTRSRIQKAKHLLLTTELTINEISEAVGYQTPKYFTRLFKESVEMTPNQFRKEYKKERNVF</sequence>
<dbReference type="SUPFAM" id="SSF46689">
    <property type="entry name" value="Homeodomain-like"/>
    <property type="match status" value="2"/>
</dbReference>
<dbReference type="InterPro" id="IPR009057">
    <property type="entry name" value="Homeodomain-like_sf"/>
</dbReference>
<dbReference type="Pfam" id="PF00072">
    <property type="entry name" value="Response_reg"/>
    <property type="match status" value="1"/>
</dbReference>
<dbReference type="SMART" id="SM00342">
    <property type="entry name" value="HTH_ARAC"/>
    <property type="match status" value="1"/>
</dbReference>
<organism evidence="7 8">
    <name type="scientific">Evansella alkalicola</name>
    <dbReference type="NCBI Taxonomy" id="745819"/>
    <lineage>
        <taxon>Bacteria</taxon>
        <taxon>Bacillati</taxon>
        <taxon>Bacillota</taxon>
        <taxon>Bacilli</taxon>
        <taxon>Bacillales</taxon>
        <taxon>Bacillaceae</taxon>
        <taxon>Evansella</taxon>
    </lineage>
</organism>
<gene>
    <name evidence="7" type="ORF">KS407_08720</name>
</gene>
<dbReference type="RefSeq" id="WP_088076601.1">
    <property type="nucleotide sequence ID" value="NZ_JAHQCR010000036.1"/>
</dbReference>
<comment type="caution">
    <text evidence="7">The sequence shown here is derived from an EMBL/GenBank/DDBJ whole genome shotgun (WGS) entry which is preliminary data.</text>
</comment>
<evidence type="ECO:0000313" key="8">
    <source>
        <dbReference type="Proteomes" id="UP000790580"/>
    </source>
</evidence>